<dbReference type="InterPro" id="IPR052184">
    <property type="entry name" value="SDR_enzymes"/>
</dbReference>
<sequence>MKKQVLKLLNAWTSAYTYRFFQLLMPTYVITGASSGIGRELVKQLAARGEKVFATCRRRESSSSGVDTISEVPGDVTVLEGIDVARDDVGVALAESALSGVTIDVVVHNAGSYDGARDLKGSELIDSQNLENLTMDSMRRAFEVNTLGPLRVQQALNSQMAPGGKIAIISTGLASIDDNTSGGKYAYRTSKAGVNMVSKSLSCDLKEKKIAVVAIAPGFVVTEFVGADLAKWGATPVDQAVRGVLQAVDQLTLESTGSFVMVPSSGDAPKPMPW</sequence>
<reference evidence="1 2" key="1">
    <citation type="journal article" date="2015" name="Genome Biol. Evol.">
        <title>Comparative Genomics of a Bacterivorous Green Alga Reveals Evolutionary Causalities and Consequences of Phago-Mixotrophic Mode of Nutrition.</title>
        <authorList>
            <person name="Burns J.A."/>
            <person name="Paasch A."/>
            <person name="Narechania A."/>
            <person name="Kim E."/>
        </authorList>
    </citation>
    <scope>NUCLEOTIDE SEQUENCE [LARGE SCALE GENOMIC DNA]</scope>
    <source>
        <strain evidence="1 2">PLY_AMNH</strain>
    </source>
</reference>
<dbReference type="SUPFAM" id="SSF51735">
    <property type="entry name" value="NAD(P)-binding Rossmann-fold domains"/>
    <property type="match status" value="1"/>
</dbReference>
<gene>
    <name evidence="1" type="ORF">CYMTET_23030</name>
</gene>
<dbReference type="InterPro" id="IPR036291">
    <property type="entry name" value="NAD(P)-bd_dom_sf"/>
</dbReference>
<dbReference type="EMBL" id="LGRX02011812">
    <property type="protein sequence ID" value="KAK3268471.1"/>
    <property type="molecule type" value="Genomic_DNA"/>
</dbReference>
<protein>
    <submittedName>
        <fullName evidence="1">Uncharacterized protein</fullName>
    </submittedName>
</protein>
<dbReference type="PRINTS" id="PR00081">
    <property type="entry name" value="GDHRDH"/>
</dbReference>
<keyword evidence="2" id="KW-1185">Reference proteome</keyword>
<dbReference type="Pfam" id="PF00106">
    <property type="entry name" value="adh_short"/>
    <property type="match status" value="1"/>
</dbReference>
<accession>A0AAE0L1C4</accession>
<dbReference type="PANTHER" id="PTHR45458:SF1">
    <property type="entry name" value="SHORT CHAIN DEHYDROGENASE"/>
    <property type="match status" value="1"/>
</dbReference>
<dbReference type="PANTHER" id="PTHR45458">
    <property type="entry name" value="SHORT-CHAIN DEHYDROGENASE/REDUCTASE SDR"/>
    <property type="match status" value="1"/>
</dbReference>
<dbReference type="InterPro" id="IPR002347">
    <property type="entry name" value="SDR_fam"/>
</dbReference>
<comment type="caution">
    <text evidence="1">The sequence shown here is derived from an EMBL/GenBank/DDBJ whole genome shotgun (WGS) entry which is preliminary data.</text>
</comment>
<evidence type="ECO:0000313" key="1">
    <source>
        <dbReference type="EMBL" id="KAK3268471.1"/>
    </source>
</evidence>
<organism evidence="1 2">
    <name type="scientific">Cymbomonas tetramitiformis</name>
    <dbReference type="NCBI Taxonomy" id="36881"/>
    <lineage>
        <taxon>Eukaryota</taxon>
        <taxon>Viridiplantae</taxon>
        <taxon>Chlorophyta</taxon>
        <taxon>Pyramimonadophyceae</taxon>
        <taxon>Pyramimonadales</taxon>
        <taxon>Pyramimonadaceae</taxon>
        <taxon>Cymbomonas</taxon>
    </lineage>
</organism>
<dbReference type="GO" id="GO:0016616">
    <property type="term" value="F:oxidoreductase activity, acting on the CH-OH group of donors, NAD or NADP as acceptor"/>
    <property type="evidence" value="ECO:0007669"/>
    <property type="project" value="TreeGrafter"/>
</dbReference>
<dbReference type="Proteomes" id="UP001190700">
    <property type="component" value="Unassembled WGS sequence"/>
</dbReference>
<dbReference type="Gene3D" id="3.40.50.720">
    <property type="entry name" value="NAD(P)-binding Rossmann-like Domain"/>
    <property type="match status" value="1"/>
</dbReference>
<dbReference type="AlphaFoldDB" id="A0AAE0L1C4"/>
<evidence type="ECO:0000313" key="2">
    <source>
        <dbReference type="Proteomes" id="UP001190700"/>
    </source>
</evidence>
<name>A0AAE0L1C4_9CHLO</name>
<proteinExistence type="predicted"/>